<dbReference type="GO" id="GO:0008408">
    <property type="term" value="F:3'-5' exonuclease activity"/>
    <property type="evidence" value="ECO:0007669"/>
    <property type="project" value="InterPro"/>
</dbReference>
<feature type="domain" description="DNA polymerase III beta sliding clamp N-terminal" evidence="11">
    <location>
        <begin position="1"/>
        <end position="116"/>
    </location>
</feature>
<reference evidence="13" key="1">
    <citation type="journal article" date="2020" name="mSystems">
        <title>Genome- and Community-Level Interaction Insights into Carbon Utilization and Element Cycling Functions of Hydrothermarchaeota in Hydrothermal Sediment.</title>
        <authorList>
            <person name="Zhou Z."/>
            <person name="Liu Y."/>
            <person name="Xu W."/>
            <person name="Pan J."/>
            <person name="Luo Z.H."/>
            <person name="Li M."/>
        </authorList>
    </citation>
    <scope>NUCLEOTIDE SEQUENCE [LARGE SCALE GENOMIC DNA]</scope>
    <source>
        <strain evidence="13">HyVt-19</strain>
    </source>
</reference>
<keyword evidence="9" id="KW-0238">DNA-binding</keyword>
<dbReference type="InterPro" id="IPR022635">
    <property type="entry name" value="DNA_polIII_beta_C"/>
</dbReference>
<comment type="similarity">
    <text evidence="2 10">Belongs to the beta sliding clamp family.</text>
</comment>
<evidence type="ECO:0000256" key="5">
    <source>
        <dbReference type="ARBA" id="ARBA00022679"/>
    </source>
</evidence>
<sequence>MKVRIEKDRLARYLSLLQTVTERKTLPYLSHILLKAIDGKIYMAATDLDIALEVQDDVEVIDEGAMTAPARRLLDVVKEFPEEEIEIKAKNGSFLCVTTGNANFELPSFDPEDFPLPPPSDDLEFQTCNRDVFRNALRKTSYAVPSVESPLGGPGLYWSFEGGNIHRFVGCELNRLASYMIVADELGMSQLPFNVMIPQKGVKELLKFTDENECIELCLTELGLYARSSKMRLWVKLLEDYFGFYDDLVLPKRSYGVNIPSQDFKRALKRMAIFTDQTWKYLKMHFEDNSLFLEAGNPEIGMGREKINVEYDLKPYIASFDLRYVMDAVGVIQGEWLRFEWDEEAPGGIFLDLEDEAYLALIMPLVVP</sequence>
<dbReference type="AlphaFoldDB" id="A0A7C0WTV2"/>
<keyword evidence="6 10" id="KW-0548">Nucleotidyltransferase</keyword>
<evidence type="ECO:0000256" key="4">
    <source>
        <dbReference type="ARBA" id="ARBA00022490"/>
    </source>
</evidence>
<keyword evidence="7 10" id="KW-0235">DNA replication</keyword>
<evidence type="ECO:0000256" key="10">
    <source>
        <dbReference type="PIRNR" id="PIRNR000804"/>
    </source>
</evidence>
<gene>
    <name evidence="13" type="primary">dnaN</name>
    <name evidence="13" type="ORF">ENG14_06485</name>
</gene>
<dbReference type="GO" id="GO:0006271">
    <property type="term" value="P:DNA strand elongation involved in DNA replication"/>
    <property type="evidence" value="ECO:0007669"/>
    <property type="project" value="TreeGrafter"/>
</dbReference>
<evidence type="ECO:0000313" key="13">
    <source>
        <dbReference type="EMBL" id="HDL90533.1"/>
    </source>
</evidence>
<dbReference type="GO" id="GO:0003677">
    <property type="term" value="F:DNA binding"/>
    <property type="evidence" value="ECO:0007669"/>
    <property type="project" value="UniProtKB-UniRule"/>
</dbReference>
<dbReference type="PANTHER" id="PTHR30478:SF0">
    <property type="entry name" value="BETA SLIDING CLAMP"/>
    <property type="match status" value="1"/>
</dbReference>
<dbReference type="EMBL" id="DQZW01000306">
    <property type="protein sequence ID" value="HDL90533.1"/>
    <property type="molecule type" value="Genomic_DNA"/>
</dbReference>
<comment type="subunit">
    <text evidence="10">Forms a ring-shaped head-to-tail homodimer around DNA.</text>
</comment>
<comment type="subcellular location">
    <subcellularLocation>
        <location evidence="1 10">Cytoplasm</location>
    </subcellularLocation>
</comment>
<keyword evidence="4 10" id="KW-0963">Cytoplasm</keyword>
<dbReference type="Pfam" id="PF00712">
    <property type="entry name" value="DNA_pol3_beta"/>
    <property type="match status" value="1"/>
</dbReference>
<keyword evidence="8 10" id="KW-0239">DNA-directed DNA polymerase</keyword>
<accession>A0A7C0WTV2</accession>
<organism evidence="13">
    <name type="scientific">Thermodesulforhabdus norvegica</name>
    <dbReference type="NCBI Taxonomy" id="39841"/>
    <lineage>
        <taxon>Bacteria</taxon>
        <taxon>Pseudomonadati</taxon>
        <taxon>Thermodesulfobacteriota</taxon>
        <taxon>Syntrophobacteria</taxon>
        <taxon>Syntrophobacterales</taxon>
        <taxon>Thermodesulforhabdaceae</taxon>
        <taxon>Thermodesulforhabdus</taxon>
    </lineage>
</organism>
<dbReference type="SMART" id="SM00480">
    <property type="entry name" value="POL3Bc"/>
    <property type="match status" value="1"/>
</dbReference>
<evidence type="ECO:0000256" key="9">
    <source>
        <dbReference type="ARBA" id="ARBA00023125"/>
    </source>
</evidence>
<evidence type="ECO:0000256" key="8">
    <source>
        <dbReference type="ARBA" id="ARBA00022932"/>
    </source>
</evidence>
<proteinExistence type="inferred from homology"/>
<evidence type="ECO:0000259" key="11">
    <source>
        <dbReference type="Pfam" id="PF00712"/>
    </source>
</evidence>
<evidence type="ECO:0000256" key="1">
    <source>
        <dbReference type="ARBA" id="ARBA00004496"/>
    </source>
</evidence>
<feature type="domain" description="DNA polymerase III beta sliding clamp C-terminal" evidence="12">
    <location>
        <begin position="257"/>
        <end position="364"/>
    </location>
</feature>
<keyword evidence="5 10" id="KW-0808">Transferase</keyword>
<name>A0A7C0WTV2_9BACT</name>
<evidence type="ECO:0000256" key="7">
    <source>
        <dbReference type="ARBA" id="ARBA00022705"/>
    </source>
</evidence>
<evidence type="ECO:0000256" key="6">
    <source>
        <dbReference type="ARBA" id="ARBA00022695"/>
    </source>
</evidence>
<dbReference type="PIRSF" id="PIRSF000804">
    <property type="entry name" value="DNA_pol_III_b"/>
    <property type="match status" value="1"/>
</dbReference>
<dbReference type="GO" id="GO:0009360">
    <property type="term" value="C:DNA polymerase III complex"/>
    <property type="evidence" value="ECO:0007669"/>
    <property type="project" value="InterPro"/>
</dbReference>
<dbReference type="InterPro" id="IPR046938">
    <property type="entry name" value="DNA_clamp_sf"/>
</dbReference>
<dbReference type="Gene3D" id="3.70.10.10">
    <property type="match status" value="1"/>
</dbReference>
<comment type="caution">
    <text evidence="13">The sequence shown here is derived from an EMBL/GenBank/DDBJ whole genome shotgun (WGS) entry which is preliminary data.</text>
</comment>
<evidence type="ECO:0000256" key="3">
    <source>
        <dbReference type="ARBA" id="ARBA00021035"/>
    </source>
</evidence>
<evidence type="ECO:0000259" key="12">
    <source>
        <dbReference type="Pfam" id="PF02768"/>
    </source>
</evidence>
<dbReference type="GO" id="GO:0003887">
    <property type="term" value="F:DNA-directed DNA polymerase activity"/>
    <property type="evidence" value="ECO:0007669"/>
    <property type="project" value="UniProtKB-UniRule"/>
</dbReference>
<dbReference type="PANTHER" id="PTHR30478">
    <property type="entry name" value="DNA POLYMERASE III SUBUNIT BETA"/>
    <property type="match status" value="1"/>
</dbReference>
<dbReference type="Pfam" id="PF02768">
    <property type="entry name" value="DNA_pol3_beta_3"/>
    <property type="match status" value="1"/>
</dbReference>
<dbReference type="SUPFAM" id="SSF55979">
    <property type="entry name" value="DNA clamp"/>
    <property type="match status" value="3"/>
</dbReference>
<protein>
    <recommendedName>
        <fullName evidence="3 10">Beta sliding clamp</fullName>
    </recommendedName>
</protein>
<dbReference type="NCBIfam" id="TIGR00663">
    <property type="entry name" value="dnan"/>
    <property type="match status" value="1"/>
</dbReference>
<comment type="function">
    <text evidence="10">Confers DNA tethering and processivity to DNA polymerases and other proteins. Acts as a clamp, forming a ring around DNA (a reaction catalyzed by the clamp-loading complex) which diffuses in an ATP-independent manner freely and bidirectionally along dsDNA. Initially characterized for its ability to contact the catalytic subunit of DNA polymerase III (Pol III), a complex, multichain enzyme responsible for most of the replicative synthesis in bacteria; Pol III exhibits 3'-5' exonuclease proofreading activity. The beta chain is required for initiation of replication as well as for processivity of DNA replication.</text>
</comment>
<dbReference type="InterPro" id="IPR022634">
    <property type="entry name" value="DNA_polIII_beta_N"/>
</dbReference>
<evidence type="ECO:0000256" key="2">
    <source>
        <dbReference type="ARBA" id="ARBA00010752"/>
    </source>
</evidence>
<dbReference type="InterPro" id="IPR001001">
    <property type="entry name" value="DNA_polIII_beta"/>
</dbReference>
<dbReference type="GO" id="GO:0005737">
    <property type="term" value="C:cytoplasm"/>
    <property type="evidence" value="ECO:0007669"/>
    <property type="project" value="UniProtKB-SubCell"/>
</dbReference>
<dbReference type="Proteomes" id="UP000886355">
    <property type="component" value="Unassembled WGS sequence"/>
</dbReference>
<dbReference type="Gene3D" id="3.10.150.10">
    <property type="entry name" value="DNA Polymerase III, subunit A, domain 2"/>
    <property type="match status" value="1"/>
</dbReference>